<dbReference type="GO" id="GO:0005971">
    <property type="term" value="C:ribonucleoside-diphosphate reductase complex"/>
    <property type="evidence" value="ECO:0007669"/>
    <property type="project" value="TreeGrafter"/>
</dbReference>
<evidence type="ECO:0000256" key="1">
    <source>
        <dbReference type="ARBA" id="ARBA00010406"/>
    </source>
</evidence>
<comment type="similarity">
    <text evidence="1">Belongs to the ribonucleoside diphosphate reductase large chain family.</text>
</comment>
<gene>
    <name evidence="4" type="ORF">L227DRAFT_506131</name>
</gene>
<evidence type="ECO:0000313" key="5">
    <source>
        <dbReference type="Proteomes" id="UP000313359"/>
    </source>
</evidence>
<dbReference type="GO" id="GO:0005524">
    <property type="term" value="F:ATP binding"/>
    <property type="evidence" value="ECO:0007669"/>
    <property type="project" value="TreeGrafter"/>
</dbReference>
<accession>A0A5C2S333</accession>
<dbReference type="InterPro" id="IPR000788">
    <property type="entry name" value="RNR_lg_C"/>
</dbReference>
<proteinExistence type="inferred from homology"/>
<dbReference type="EMBL" id="ML122278">
    <property type="protein sequence ID" value="RPD57993.1"/>
    <property type="molecule type" value="Genomic_DNA"/>
</dbReference>
<evidence type="ECO:0000313" key="4">
    <source>
        <dbReference type="EMBL" id="RPD57993.1"/>
    </source>
</evidence>
<dbReference type="AlphaFoldDB" id="A0A5C2S333"/>
<protein>
    <submittedName>
        <fullName evidence="4">PFL-like glycyl radical enzyme</fullName>
    </submittedName>
</protein>
<sequence length="460" mass="51475">RNLYPSLWIPDIFMRRLRDRQMWTLFDPRDVPLLLSTYGDQFSTAYENYEDTVAPIDQIATYDLWIAIARAQQESGTPFLMYQDAINGKNNHSHLGIIRTSNLCTEIVQFTSATHTAVCTLASIAVPRFAAREQAYDFDALYSTTRLAVLCTDALLDNGTYPGVCKLSATQTRALAIGVQGLADTFMICNIPFDSESARTLNREIFETIYHAAYSTSCELAEQRGPYPLYADSRASRGTLQHDMWSNVVLTGRHDFSALRERILRHGVRHSMLTAQMPTASTAKLLGNFDGTEPYSSNVITHRILSGDYTEICPWLVGELSRRSLWSEETRVAILQQHGSIQNIDGIPDNIKDVFRTAWEIDPRAVIDLAADRAPFIDQTQSMSLNVRLPGPEILLNLQMHTWSLGLKTGIYYLRTRAPVYPLPFGVGSVRVHPQPTRDAAREVWTSEAPTAGACDACSG</sequence>
<feature type="non-terminal residue" evidence="4">
    <location>
        <position position="1"/>
    </location>
</feature>
<dbReference type="PANTHER" id="PTHR11573:SF6">
    <property type="entry name" value="RIBONUCLEOSIDE-DIPHOSPHATE REDUCTASE LARGE SUBUNIT"/>
    <property type="match status" value="1"/>
</dbReference>
<dbReference type="Proteomes" id="UP000313359">
    <property type="component" value="Unassembled WGS sequence"/>
</dbReference>
<dbReference type="OrthoDB" id="3000483at2759"/>
<reference evidence="4" key="1">
    <citation type="journal article" date="2018" name="Genome Biol. Evol.">
        <title>Genomics and development of Lentinus tigrinus, a white-rot wood-decaying mushroom with dimorphic fruiting bodies.</title>
        <authorList>
            <person name="Wu B."/>
            <person name="Xu Z."/>
            <person name="Knudson A."/>
            <person name="Carlson A."/>
            <person name="Chen N."/>
            <person name="Kovaka S."/>
            <person name="LaButti K."/>
            <person name="Lipzen A."/>
            <person name="Pennachio C."/>
            <person name="Riley R."/>
            <person name="Schakwitz W."/>
            <person name="Umezawa K."/>
            <person name="Ohm R.A."/>
            <person name="Grigoriev I.V."/>
            <person name="Nagy L.G."/>
            <person name="Gibbons J."/>
            <person name="Hibbett D."/>
        </authorList>
    </citation>
    <scope>NUCLEOTIDE SEQUENCE [LARGE SCALE GENOMIC DNA]</scope>
    <source>
        <strain evidence="4">ALCF2SS1-6</strain>
    </source>
</reference>
<dbReference type="PRINTS" id="PR01183">
    <property type="entry name" value="RIBORDTASEM1"/>
</dbReference>
<dbReference type="Pfam" id="PF02867">
    <property type="entry name" value="Ribonuc_red_lgC"/>
    <property type="match status" value="1"/>
</dbReference>
<keyword evidence="5" id="KW-1185">Reference proteome</keyword>
<dbReference type="NCBIfam" id="TIGR02506">
    <property type="entry name" value="NrdE_NrdA"/>
    <property type="match status" value="1"/>
</dbReference>
<name>A0A5C2S333_9APHY</name>
<dbReference type="STRING" id="1328759.A0A5C2S333"/>
<dbReference type="InterPro" id="IPR039718">
    <property type="entry name" value="Rrm1"/>
</dbReference>
<feature type="domain" description="Ribonucleotide reductase large subunit C-terminal" evidence="3">
    <location>
        <begin position="1"/>
        <end position="413"/>
    </location>
</feature>
<dbReference type="GO" id="GO:0004748">
    <property type="term" value="F:ribonucleoside-diphosphate reductase activity, thioredoxin disulfide as acceptor"/>
    <property type="evidence" value="ECO:0007669"/>
    <property type="project" value="TreeGrafter"/>
</dbReference>
<dbReference type="SUPFAM" id="SSF51998">
    <property type="entry name" value="PFL-like glycyl radical enzymes"/>
    <property type="match status" value="1"/>
</dbReference>
<dbReference type="Gene3D" id="3.20.70.20">
    <property type="match status" value="1"/>
</dbReference>
<evidence type="ECO:0000259" key="3">
    <source>
        <dbReference type="Pfam" id="PF02867"/>
    </source>
</evidence>
<dbReference type="GO" id="GO:0009263">
    <property type="term" value="P:deoxyribonucleotide biosynthetic process"/>
    <property type="evidence" value="ECO:0007669"/>
    <property type="project" value="UniProtKB-KW"/>
</dbReference>
<keyword evidence="2" id="KW-0215">Deoxyribonucleotide synthesis</keyword>
<organism evidence="4 5">
    <name type="scientific">Lentinus tigrinus ALCF2SS1-6</name>
    <dbReference type="NCBI Taxonomy" id="1328759"/>
    <lineage>
        <taxon>Eukaryota</taxon>
        <taxon>Fungi</taxon>
        <taxon>Dikarya</taxon>
        <taxon>Basidiomycota</taxon>
        <taxon>Agaricomycotina</taxon>
        <taxon>Agaricomycetes</taxon>
        <taxon>Polyporales</taxon>
        <taxon>Polyporaceae</taxon>
        <taxon>Lentinus</taxon>
    </lineage>
</organism>
<dbReference type="PANTHER" id="PTHR11573">
    <property type="entry name" value="RIBONUCLEOSIDE-DIPHOSPHATE REDUCTASE LARGE CHAIN"/>
    <property type="match status" value="1"/>
</dbReference>
<dbReference type="InterPro" id="IPR013346">
    <property type="entry name" value="NrdE_NrdA_C"/>
</dbReference>
<evidence type="ECO:0000256" key="2">
    <source>
        <dbReference type="ARBA" id="ARBA00023116"/>
    </source>
</evidence>